<keyword evidence="1" id="KW-0812">Transmembrane</keyword>
<organism evidence="2 3">
    <name type="scientific">Franzmannia pantelleriensis</name>
    <dbReference type="NCBI Taxonomy" id="48727"/>
    <lineage>
        <taxon>Bacteria</taxon>
        <taxon>Pseudomonadati</taxon>
        <taxon>Pseudomonadota</taxon>
        <taxon>Gammaproteobacteria</taxon>
        <taxon>Oceanospirillales</taxon>
        <taxon>Halomonadaceae</taxon>
        <taxon>Franzmannia</taxon>
    </lineage>
</organism>
<dbReference type="AlphaFoldDB" id="A0A1G9N0D8"/>
<sequence length="254" mass="29887">MAEKIYFDHINEKTDSYFLEYSPPVGSLPFASLTVTYVSDVAAEKVAADLEDLAGKWIARYPVPVMASAFDRRGDLIDLEKVRSCSHLTAIMDEEKLRYRWELLEDEEFPEELQDPRYLLEIYSDLNYRTQKEVSTQARENLKPIRAAKRLLIVWSVVVPAAIALLEFFSPMWLSVIALVYSFWKAYQQWLKLTGRKEKSDREIEREKDSRLKEHHHYHCQLNPDGFLRLKVENFQKIEEDQIQKKYDSISNSN</sequence>
<gene>
    <name evidence="2" type="ORF">SAMN05192555_1074</name>
</gene>
<dbReference type="OrthoDB" id="6154367at2"/>
<dbReference type="Proteomes" id="UP000199107">
    <property type="component" value="Unassembled WGS sequence"/>
</dbReference>
<evidence type="ECO:0000313" key="3">
    <source>
        <dbReference type="Proteomes" id="UP000199107"/>
    </source>
</evidence>
<dbReference type="EMBL" id="FNGH01000007">
    <property type="protein sequence ID" value="SDL79939.1"/>
    <property type="molecule type" value="Genomic_DNA"/>
</dbReference>
<accession>A0A1G9N0D8</accession>
<evidence type="ECO:0000313" key="2">
    <source>
        <dbReference type="EMBL" id="SDL79939.1"/>
    </source>
</evidence>
<keyword evidence="1" id="KW-1133">Transmembrane helix</keyword>
<name>A0A1G9N0D8_9GAMM</name>
<proteinExistence type="predicted"/>
<keyword evidence="3" id="KW-1185">Reference proteome</keyword>
<feature type="transmembrane region" description="Helical" evidence="1">
    <location>
        <begin position="151"/>
        <end position="184"/>
    </location>
</feature>
<dbReference type="RefSeq" id="WP_089658357.1">
    <property type="nucleotide sequence ID" value="NZ_FNGH01000007.1"/>
</dbReference>
<keyword evidence="1" id="KW-0472">Membrane</keyword>
<reference evidence="3" key="1">
    <citation type="submission" date="2016-10" db="EMBL/GenBank/DDBJ databases">
        <authorList>
            <person name="Varghese N."/>
            <person name="Submissions S."/>
        </authorList>
    </citation>
    <scope>NUCLEOTIDE SEQUENCE [LARGE SCALE GENOMIC DNA]</scope>
    <source>
        <strain evidence="3">AAP</strain>
    </source>
</reference>
<evidence type="ECO:0000256" key="1">
    <source>
        <dbReference type="SAM" id="Phobius"/>
    </source>
</evidence>
<protein>
    <submittedName>
        <fullName evidence="2">Uncharacterized protein</fullName>
    </submittedName>
</protein>